<accession>A0A845HRQ9</accession>
<dbReference type="InterPro" id="IPR016181">
    <property type="entry name" value="Acyl_CoA_acyltransferase"/>
</dbReference>
<dbReference type="Gene3D" id="3.40.630.30">
    <property type="match status" value="1"/>
</dbReference>
<dbReference type="PANTHER" id="PTHR43072:SF23">
    <property type="entry name" value="UPF0039 PROTEIN C11D3.02C"/>
    <property type="match status" value="1"/>
</dbReference>
<evidence type="ECO:0000259" key="3">
    <source>
        <dbReference type="PROSITE" id="PS51186"/>
    </source>
</evidence>
<keyword evidence="5" id="KW-1185">Reference proteome</keyword>
<dbReference type="PROSITE" id="PS51186">
    <property type="entry name" value="GNAT"/>
    <property type="match status" value="1"/>
</dbReference>
<dbReference type="SUPFAM" id="SSF55729">
    <property type="entry name" value="Acyl-CoA N-acyltransferases (Nat)"/>
    <property type="match status" value="1"/>
</dbReference>
<sequence>MTIRDAVADDAPAIVAIYNHYVLTTSISFEEQAVTAAEMQQRIADVQRGGLPWLVLETDGVLVGYAYATKWRVRHAYRFSVESSVYLAPDTAGKGLGTALYQQLLARLTASGYHLVIGGVALPNAASVALHEKMGFEKVAQFRQVGFKFGRWIDVGYWEKSLAAPTSATN</sequence>
<dbReference type="PANTHER" id="PTHR43072">
    <property type="entry name" value="N-ACETYLTRANSFERASE"/>
    <property type="match status" value="1"/>
</dbReference>
<dbReference type="CDD" id="cd04301">
    <property type="entry name" value="NAT_SF"/>
    <property type="match status" value="1"/>
</dbReference>
<gene>
    <name evidence="4" type="ORF">GTP23_00490</name>
</gene>
<organism evidence="4 5">
    <name type="scientific">Duganella fentianensis</name>
    <dbReference type="NCBI Taxonomy" id="2692177"/>
    <lineage>
        <taxon>Bacteria</taxon>
        <taxon>Pseudomonadati</taxon>
        <taxon>Pseudomonadota</taxon>
        <taxon>Betaproteobacteria</taxon>
        <taxon>Burkholderiales</taxon>
        <taxon>Oxalobacteraceae</taxon>
        <taxon>Telluria group</taxon>
        <taxon>Duganella</taxon>
    </lineage>
</organism>
<dbReference type="RefSeq" id="WP_161033413.1">
    <property type="nucleotide sequence ID" value="NZ_WWCL01000001.1"/>
</dbReference>
<evidence type="ECO:0000256" key="1">
    <source>
        <dbReference type="ARBA" id="ARBA00022679"/>
    </source>
</evidence>
<protein>
    <submittedName>
        <fullName evidence="4">GNAT family N-acetyltransferase</fullName>
    </submittedName>
</protein>
<dbReference type="NCBIfam" id="NF040504">
    <property type="entry name" value="resist_ArsN1b"/>
    <property type="match status" value="1"/>
</dbReference>
<reference evidence="4" key="1">
    <citation type="submission" date="2019-12" db="EMBL/GenBank/DDBJ databases">
        <title>Novel species isolated from a subtropical stream in China.</title>
        <authorList>
            <person name="Lu H."/>
        </authorList>
    </citation>
    <scope>NUCLEOTIDE SEQUENCE [LARGE SCALE GENOMIC DNA]</scope>
    <source>
        <strain evidence="4">FT93W</strain>
    </source>
</reference>
<dbReference type="AlphaFoldDB" id="A0A845HRQ9"/>
<feature type="domain" description="N-acetyltransferase" evidence="3">
    <location>
        <begin position="1"/>
        <end position="163"/>
    </location>
</feature>
<proteinExistence type="predicted"/>
<evidence type="ECO:0000256" key="2">
    <source>
        <dbReference type="ARBA" id="ARBA00023315"/>
    </source>
</evidence>
<evidence type="ECO:0000313" key="5">
    <source>
        <dbReference type="Proteomes" id="UP000444316"/>
    </source>
</evidence>
<keyword evidence="2" id="KW-0012">Acyltransferase</keyword>
<dbReference type="Pfam" id="PF13420">
    <property type="entry name" value="Acetyltransf_4"/>
    <property type="match status" value="1"/>
</dbReference>
<evidence type="ECO:0000313" key="4">
    <source>
        <dbReference type="EMBL" id="MYN43542.1"/>
    </source>
</evidence>
<dbReference type="EMBL" id="WWCL01000001">
    <property type="protein sequence ID" value="MYN43542.1"/>
    <property type="molecule type" value="Genomic_DNA"/>
</dbReference>
<dbReference type="GO" id="GO:0016747">
    <property type="term" value="F:acyltransferase activity, transferring groups other than amino-acyl groups"/>
    <property type="evidence" value="ECO:0007669"/>
    <property type="project" value="InterPro"/>
</dbReference>
<dbReference type="Proteomes" id="UP000444316">
    <property type="component" value="Unassembled WGS sequence"/>
</dbReference>
<keyword evidence="1 4" id="KW-0808">Transferase</keyword>
<name>A0A845HRQ9_9BURK</name>
<comment type="caution">
    <text evidence="4">The sequence shown here is derived from an EMBL/GenBank/DDBJ whole genome shotgun (WGS) entry which is preliminary data.</text>
</comment>
<dbReference type="InterPro" id="IPR000182">
    <property type="entry name" value="GNAT_dom"/>
</dbReference>